<feature type="compositionally biased region" description="Low complexity" evidence="5">
    <location>
        <begin position="994"/>
        <end position="1004"/>
    </location>
</feature>
<evidence type="ECO:0000256" key="5">
    <source>
        <dbReference type="SAM" id="MobiDB-lite"/>
    </source>
</evidence>
<dbReference type="PROSITE" id="PS50103">
    <property type="entry name" value="ZF_C3H1"/>
    <property type="match status" value="1"/>
</dbReference>
<dbReference type="InterPro" id="IPR000571">
    <property type="entry name" value="Znf_CCCH"/>
</dbReference>
<evidence type="ECO:0000259" key="6">
    <source>
        <dbReference type="PROSITE" id="PS50103"/>
    </source>
</evidence>
<keyword evidence="8" id="KW-1185">Reference proteome</keyword>
<feature type="compositionally biased region" description="Basic and acidic residues" evidence="5">
    <location>
        <begin position="1577"/>
        <end position="1586"/>
    </location>
</feature>
<gene>
    <name evidence="7" type="ORF">QBC36DRAFT_22312</name>
</gene>
<evidence type="ECO:0000256" key="4">
    <source>
        <dbReference type="PROSITE-ProRule" id="PRU00723"/>
    </source>
</evidence>
<reference evidence="7" key="1">
    <citation type="journal article" date="2023" name="Mol. Phylogenet. Evol.">
        <title>Genome-scale phylogeny and comparative genomics of the fungal order Sordariales.</title>
        <authorList>
            <person name="Hensen N."/>
            <person name="Bonometti L."/>
            <person name="Westerberg I."/>
            <person name="Brannstrom I.O."/>
            <person name="Guillou S."/>
            <person name="Cros-Aarteil S."/>
            <person name="Calhoun S."/>
            <person name="Haridas S."/>
            <person name="Kuo A."/>
            <person name="Mondo S."/>
            <person name="Pangilinan J."/>
            <person name="Riley R."/>
            <person name="LaButti K."/>
            <person name="Andreopoulos B."/>
            <person name="Lipzen A."/>
            <person name="Chen C."/>
            <person name="Yan M."/>
            <person name="Daum C."/>
            <person name="Ng V."/>
            <person name="Clum A."/>
            <person name="Steindorff A."/>
            <person name="Ohm R.A."/>
            <person name="Martin F."/>
            <person name="Silar P."/>
            <person name="Natvig D.O."/>
            <person name="Lalanne C."/>
            <person name="Gautier V."/>
            <person name="Ament-Velasquez S.L."/>
            <person name="Kruys A."/>
            <person name="Hutchinson M.I."/>
            <person name="Powell A.J."/>
            <person name="Barry K."/>
            <person name="Miller A.N."/>
            <person name="Grigoriev I.V."/>
            <person name="Debuchy R."/>
            <person name="Gladieux P."/>
            <person name="Hiltunen Thoren M."/>
            <person name="Johannesson H."/>
        </authorList>
    </citation>
    <scope>NUCLEOTIDE SEQUENCE</scope>
    <source>
        <strain evidence="7">CBS 892.96</strain>
    </source>
</reference>
<evidence type="ECO:0000313" key="7">
    <source>
        <dbReference type="EMBL" id="KAK4175543.1"/>
    </source>
</evidence>
<feature type="zinc finger region" description="C3H1-type" evidence="4">
    <location>
        <begin position="1633"/>
        <end position="1658"/>
    </location>
</feature>
<feature type="compositionally biased region" description="Basic and acidic residues" evidence="5">
    <location>
        <begin position="794"/>
        <end position="806"/>
    </location>
</feature>
<evidence type="ECO:0000313" key="8">
    <source>
        <dbReference type="Proteomes" id="UP001302321"/>
    </source>
</evidence>
<organism evidence="7 8">
    <name type="scientific">Triangularia setosa</name>
    <dbReference type="NCBI Taxonomy" id="2587417"/>
    <lineage>
        <taxon>Eukaryota</taxon>
        <taxon>Fungi</taxon>
        <taxon>Dikarya</taxon>
        <taxon>Ascomycota</taxon>
        <taxon>Pezizomycotina</taxon>
        <taxon>Sordariomycetes</taxon>
        <taxon>Sordariomycetidae</taxon>
        <taxon>Sordariales</taxon>
        <taxon>Podosporaceae</taxon>
        <taxon>Triangularia</taxon>
    </lineage>
</organism>
<evidence type="ECO:0000256" key="3">
    <source>
        <dbReference type="ARBA" id="ARBA00022833"/>
    </source>
</evidence>
<evidence type="ECO:0000256" key="1">
    <source>
        <dbReference type="ARBA" id="ARBA00022723"/>
    </source>
</evidence>
<keyword evidence="3 4" id="KW-0862">Zinc</keyword>
<reference evidence="7" key="2">
    <citation type="submission" date="2023-05" db="EMBL/GenBank/DDBJ databases">
        <authorList>
            <consortium name="Lawrence Berkeley National Laboratory"/>
            <person name="Steindorff A."/>
            <person name="Hensen N."/>
            <person name="Bonometti L."/>
            <person name="Westerberg I."/>
            <person name="Brannstrom I.O."/>
            <person name="Guillou S."/>
            <person name="Cros-Aarteil S."/>
            <person name="Calhoun S."/>
            <person name="Haridas S."/>
            <person name="Kuo A."/>
            <person name="Mondo S."/>
            <person name="Pangilinan J."/>
            <person name="Riley R."/>
            <person name="Labutti K."/>
            <person name="Andreopoulos B."/>
            <person name="Lipzen A."/>
            <person name="Chen C."/>
            <person name="Yanf M."/>
            <person name="Daum C."/>
            <person name="Ng V."/>
            <person name="Clum A."/>
            <person name="Ohm R."/>
            <person name="Martin F."/>
            <person name="Silar P."/>
            <person name="Natvig D."/>
            <person name="Lalanne C."/>
            <person name="Gautier V."/>
            <person name="Ament-Velasquez S.L."/>
            <person name="Kruys A."/>
            <person name="Hutchinson M.I."/>
            <person name="Powell A.J."/>
            <person name="Barry K."/>
            <person name="Miller A.N."/>
            <person name="Grigoriev I.V."/>
            <person name="Debuchy R."/>
            <person name="Gladieux P."/>
            <person name="Thoren M.H."/>
            <person name="Johannesson H."/>
        </authorList>
    </citation>
    <scope>NUCLEOTIDE SEQUENCE</scope>
    <source>
        <strain evidence="7">CBS 892.96</strain>
    </source>
</reference>
<feature type="compositionally biased region" description="Low complexity" evidence="5">
    <location>
        <begin position="1560"/>
        <end position="1573"/>
    </location>
</feature>
<feature type="compositionally biased region" description="Basic residues" evidence="5">
    <location>
        <begin position="1593"/>
        <end position="1602"/>
    </location>
</feature>
<feature type="compositionally biased region" description="Polar residues" evidence="5">
    <location>
        <begin position="810"/>
        <end position="832"/>
    </location>
</feature>
<dbReference type="SUPFAM" id="SSF90229">
    <property type="entry name" value="CCCH zinc finger"/>
    <property type="match status" value="1"/>
</dbReference>
<feature type="region of interest" description="Disordered" evidence="5">
    <location>
        <begin position="768"/>
        <end position="1043"/>
    </location>
</feature>
<feature type="region of interest" description="Disordered" evidence="5">
    <location>
        <begin position="1491"/>
        <end position="1625"/>
    </location>
</feature>
<sequence length="1658" mass="180277">MDQGHGHDSGMPEWDPNAFMANDTWDHQFMGSNLGFDQANGADHGFQNPEYLGSAPIHPQLSGTAEFRDFDGYLSQHNSGSLWSNSSQSPAQYGQDTAIDPSFYQDQHQHHKTESNPTANSRFALNVPQSNDFGSHLHAPGNQEATHSLLNTPEPTQNAYAPSPMPQWHSQVATSYASGNQYENPLAVSQAATLTPPVQNGSPSPFGSTRNPVAQYQSEVPLHRQNPQHHPQIQQQHQALKTRSVHPQFAVGINGQPQQQHMPVGQLPVSGVGSPHVSPQPQPAQKAMAHQLAQQVQRSQQTPQQMTQQMPQQVPRQISPHVSQSQQVPQQAAQQGPFPKQIERTQQQQDAPVKSPQSVAAQQPVSQPVIGHSPQPQQVVPHHQLQQQHQFVTQQAVSPQSNAISGQKRPFEAQPAPAIATKKARIVSVGPGILNSPLPVQSQSAPFQPPFQVQPRPRNLEPVTPACTINFEDTKLLESVRDQEALRFPGVPNLVIGSAPVKLKKGPPTKRYVTLTARPGKAPLFPEIPRGWIMAESLANHGDGYKNAKTDEERYQADTRLDVEMDRAGSEMPVDWMKKVLKEHMGPNAALPAPPPEPKKTLINAAEKVRLHPAHLVNKSLFEKVNNEYHQYVLEIASSLRDTLNRMKSQPQTETRDPAALKLRLEQAIVAGITYGQDQVLAALIGTAEKAYLAVVLCNLIIKFINASELDSPLTKAILKLFTRFTTMTMKMPAMAKMKQIKGVVEKKGDDETKALVARIFEIAESNKSESSDSEGSADSDARAPGGKSSGASKQKDVKKLSKEDPAPANSKSTNATLGSDSSKVVLSTSASKMAKPNNDTKKLPATSVSKTMATNNSEVKKKVLSVSLPAGLKRSREDDAACESRSSKKAATENSTSSATGPKPSPSLLSGGKLHAANKAAIAKPSTAAASSTTTASSQPKARSALLLPGKTRPLTKPAPAKPEPAKPAVKPVESKAPVAKVTKPRPAEAPKESSSSRSAFSALMDEIHQPKKVNTPVLPTKAVPEIPANETPEERQRRLRKEERRALRLKVTFKPGDSLVQIREFAREPEEIDNNSRMAGGANKYDEAESFRKVNSKLGIRAHEIEDRDWETPVAINFAHIPAEKRAETFETRGGLKTFETEEQRFIREHDRNELVVIYNHLNDIPPTPRSPQYEPSLSNAGSEMRLPLDTPNHDEIRLRADECRKFGTRQASRFAQARLESKAQVERVQPKVKLTQQDPNAFFNATTAASRDQGTYEVVISDRLKNWRDPNPLSAPDPNKTPEEQLEAVLKALDTMARTNVAAVSARRAEVTSVTPIQPSAPVSAVPTQAPVSAQSAVPAPATALSQNATPAPDYSAQWAQYYQQQAQQQAWYSQQQQGSVQPQTALPFAIPQPPAQQQQQAPDVAAILAQLGGQAAAPQPAAQPQFGAVDQNAQLQAVVAALAGNNQAQGPELQAIMAALAGNNQPQNAQYVADLMKWAQSQAGAAKPTPAVAPAPTYSAATQPAYQAQSNYGQQQQQHQSSYESRSYNQPTQTRPGTDFSASMYDDEGYVPPPANNTGRDNNNNNNNGGNYGRDRDWDNGRDGPGGGRRNKKHKKHGGGGGAGGHHDRDRDNSKDDVPDHLRNINTRLIGTKQCAFYAKGTCAKGDKCTFRHD</sequence>
<name>A0AAN6W5W7_9PEZI</name>
<feature type="compositionally biased region" description="Basic and acidic residues" evidence="5">
    <location>
        <begin position="1034"/>
        <end position="1043"/>
    </location>
</feature>
<feature type="compositionally biased region" description="Polar residues" evidence="5">
    <location>
        <begin position="344"/>
        <end position="366"/>
    </location>
</feature>
<keyword evidence="1 4" id="KW-0479">Metal-binding</keyword>
<keyword evidence="2 4" id="KW-0863">Zinc-finger</keyword>
<feature type="compositionally biased region" description="Polar residues" evidence="5">
    <location>
        <begin position="847"/>
        <end position="858"/>
    </location>
</feature>
<proteinExistence type="predicted"/>
<dbReference type="Proteomes" id="UP001302321">
    <property type="component" value="Unassembled WGS sequence"/>
</dbReference>
<feature type="compositionally biased region" description="Low complexity" evidence="5">
    <location>
        <begin position="1491"/>
        <end position="1532"/>
    </location>
</feature>
<dbReference type="InterPro" id="IPR036855">
    <property type="entry name" value="Znf_CCCH_sf"/>
</dbReference>
<feature type="region of interest" description="Disordered" evidence="5">
    <location>
        <begin position="255"/>
        <end position="376"/>
    </location>
</feature>
<comment type="caution">
    <text evidence="7">The sequence shown here is derived from an EMBL/GenBank/DDBJ whole genome shotgun (WGS) entry which is preliminary data.</text>
</comment>
<feature type="domain" description="C3H1-type" evidence="6">
    <location>
        <begin position="1633"/>
        <end position="1658"/>
    </location>
</feature>
<accession>A0AAN6W5W7</accession>
<feature type="region of interest" description="Disordered" evidence="5">
    <location>
        <begin position="79"/>
        <end position="98"/>
    </location>
</feature>
<feature type="compositionally biased region" description="Polar residues" evidence="5">
    <location>
        <begin position="143"/>
        <end position="160"/>
    </location>
</feature>
<feature type="compositionally biased region" description="Low complexity" evidence="5">
    <location>
        <begin position="79"/>
        <end position="89"/>
    </location>
</feature>
<protein>
    <recommendedName>
        <fullName evidence="6">C3H1-type domain-containing protein</fullName>
    </recommendedName>
</protein>
<evidence type="ECO:0000256" key="2">
    <source>
        <dbReference type="ARBA" id="ARBA00022771"/>
    </source>
</evidence>
<feature type="compositionally biased region" description="Basic and acidic residues" evidence="5">
    <location>
        <begin position="1609"/>
        <end position="1625"/>
    </location>
</feature>
<feature type="region of interest" description="Disordered" evidence="5">
    <location>
        <begin position="1169"/>
        <end position="1193"/>
    </location>
</feature>
<feature type="compositionally biased region" description="Low complexity" evidence="5">
    <location>
        <begin position="918"/>
        <end position="943"/>
    </location>
</feature>
<dbReference type="EMBL" id="MU866230">
    <property type="protein sequence ID" value="KAK4175543.1"/>
    <property type="molecule type" value="Genomic_DNA"/>
</dbReference>
<feature type="compositionally biased region" description="Low complexity" evidence="5">
    <location>
        <begin position="294"/>
        <end position="335"/>
    </location>
</feature>
<feature type="compositionally biased region" description="Polar residues" evidence="5">
    <location>
        <begin position="115"/>
        <end position="133"/>
    </location>
</feature>
<feature type="region of interest" description="Disordered" evidence="5">
    <location>
        <begin position="105"/>
        <end position="167"/>
    </location>
</feature>
<dbReference type="GO" id="GO:0008270">
    <property type="term" value="F:zinc ion binding"/>
    <property type="evidence" value="ECO:0007669"/>
    <property type="project" value="UniProtKB-KW"/>
</dbReference>